<proteinExistence type="predicted"/>
<keyword evidence="2" id="KW-1185">Reference proteome</keyword>
<name>A0ABS0JH41_9ACTN</name>
<gene>
    <name evidence="1" type="ORF">IW248_002616</name>
</gene>
<sequence length="60" mass="6326">MMLLVPANPLRPRRPDDHFAPEAHAARAVGIDVAAIDHDALTRDDPHRAIAAVPADGAAV</sequence>
<dbReference type="Proteomes" id="UP000614915">
    <property type="component" value="Unassembled WGS sequence"/>
</dbReference>
<evidence type="ECO:0000313" key="2">
    <source>
        <dbReference type="Proteomes" id="UP000614915"/>
    </source>
</evidence>
<organism evidence="1 2">
    <name type="scientific">Micromonospora ureilytica</name>
    <dbReference type="NCBI Taxonomy" id="709868"/>
    <lineage>
        <taxon>Bacteria</taxon>
        <taxon>Bacillati</taxon>
        <taxon>Actinomycetota</taxon>
        <taxon>Actinomycetes</taxon>
        <taxon>Micromonosporales</taxon>
        <taxon>Micromonosporaceae</taxon>
        <taxon>Micromonospora</taxon>
    </lineage>
</organism>
<evidence type="ECO:0000313" key="1">
    <source>
        <dbReference type="EMBL" id="MBG6066329.1"/>
    </source>
</evidence>
<accession>A0ABS0JH41</accession>
<dbReference type="RefSeq" id="WP_196927198.1">
    <property type="nucleotide sequence ID" value="NZ_CP108567.1"/>
</dbReference>
<protein>
    <submittedName>
        <fullName evidence="1">Uncharacterized protein</fullName>
    </submittedName>
</protein>
<reference evidence="1 2" key="1">
    <citation type="submission" date="2020-11" db="EMBL/GenBank/DDBJ databases">
        <title>Sequencing the genomes of 1000 actinobacteria strains.</title>
        <authorList>
            <person name="Klenk H.-P."/>
        </authorList>
    </citation>
    <scope>NUCLEOTIDE SEQUENCE [LARGE SCALE GENOMIC DNA]</scope>
    <source>
        <strain evidence="1 2">DSM 101692</strain>
    </source>
</reference>
<dbReference type="EMBL" id="JADOTX010000001">
    <property type="protein sequence ID" value="MBG6066329.1"/>
    <property type="molecule type" value="Genomic_DNA"/>
</dbReference>
<comment type="caution">
    <text evidence="1">The sequence shown here is derived from an EMBL/GenBank/DDBJ whole genome shotgun (WGS) entry which is preliminary data.</text>
</comment>